<evidence type="ECO:0000256" key="14">
    <source>
        <dbReference type="SAM" id="MobiDB-lite"/>
    </source>
</evidence>
<evidence type="ECO:0000313" key="19">
    <source>
        <dbReference type="Proteomes" id="UP001519331"/>
    </source>
</evidence>
<keyword evidence="19" id="KW-1185">Reference proteome</keyword>
<evidence type="ECO:0000256" key="9">
    <source>
        <dbReference type="ARBA" id="ARBA00022801"/>
    </source>
</evidence>
<gene>
    <name evidence="18" type="ORF">JOF45_001898</name>
</gene>
<dbReference type="SUPFAM" id="SSF63737">
    <property type="entry name" value="Leukotriene A4 hydrolase N-terminal domain"/>
    <property type="match status" value="1"/>
</dbReference>
<evidence type="ECO:0000256" key="7">
    <source>
        <dbReference type="ARBA" id="ARBA00022670"/>
    </source>
</evidence>
<keyword evidence="8" id="KW-0479">Metal-binding</keyword>
<dbReference type="PANTHER" id="PTHR11533:SF174">
    <property type="entry name" value="PUROMYCIN-SENSITIVE AMINOPEPTIDASE-RELATED"/>
    <property type="match status" value="1"/>
</dbReference>
<dbReference type="CDD" id="cd09602">
    <property type="entry name" value="M1_APN"/>
    <property type="match status" value="1"/>
</dbReference>
<keyword evidence="10" id="KW-0862">Zinc</keyword>
<evidence type="ECO:0000259" key="17">
    <source>
        <dbReference type="Pfam" id="PF17900"/>
    </source>
</evidence>
<evidence type="ECO:0000256" key="13">
    <source>
        <dbReference type="ARBA" id="ARBA00031533"/>
    </source>
</evidence>
<dbReference type="InterPro" id="IPR042097">
    <property type="entry name" value="Aminopeptidase_N-like_N_sf"/>
</dbReference>
<dbReference type="InterPro" id="IPR045357">
    <property type="entry name" value="Aminopeptidase_N-like_N"/>
</dbReference>
<dbReference type="Gene3D" id="2.60.40.1730">
    <property type="entry name" value="tricorn interacting facor f3 domain"/>
    <property type="match status" value="1"/>
</dbReference>
<dbReference type="InterPro" id="IPR014782">
    <property type="entry name" value="Peptidase_M1_dom"/>
</dbReference>
<comment type="catalytic activity">
    <reaction evidence="1">
        <text>Release of an N-terminal amino acid, Xaa-|-Yaa- from a peptide, amide or arylamide. Xaa is preferably Ala, but may be most amino acids including Pro (slow action). When a terminal hydrophobic residue is followed by a prolyl residue, the two may be released as an intact Xaa-Pro dipeptide.</text>
        <dbReference type="EC" id="3.4.11.2"/>
    </reaction>
</comment>
<evidence type="ECO:0000256" key="11">
    <source>
        <dbReference type="ARBA" id="ARBA00023049"/>
    </source>
</evidence>
<dbReference type="PANTHER" id="PTHR11533">
    <property type="entry name" value="PROTEASE M1 ZINC METALLOPROTEASE"/>
    <property type="match status" value="1"/>
</dbReference>
<evidence type="ECO:0000256" key="5">
    <source>
        <dbReference type="ARBA" id="ARBA00015611"/>
    </source>
</evidence>
<keyword evidence="11" id="KW-0482">Metalloprotease</keyword>
<dbReference type="InterPro" id="IPR024571">
    <property type="entry name" value="ERAP1-like_C_dom"/>
</dbReference>
<comment type="cofactor">
    <cofactor evidence="2">
        <name>Zn(2+)</name>
        <dbReference type="ChEBI" id="CHEBI:29105"/>
    </cofactor>
</comment>
<keyword evidence="7" id="KW-0645">Protease</keyword>
<dbReference type="GO" id="GO:0016285">
    <property type="term" value="F:alanyl aminopeptidase activity"/>
    <property type="evidence" value="ECO:0007669"/>
    <property type="project" value="UniProtKB-EC"/>
</dbReference>
<dbReference type="InterPro" id="IPR027268">
    <property type="entry name" value="Peptidase_M4/M1_CTD_sf"/>
</dbReference>
<dbReference type="Proteomes" id="UP001519331">
    <property type="component" value="Unassembled WGS sequence"/>
</dbReference>
<keyword evidence="9 18" id="KW-0378">Hydrolase</keyword>
<dbReference type="InterPro" id="IPR050344">
    <property type="entry name" value="Peptidase_M1_aminopeptidases"/>
</dbReference>
<dbReference type="EMBL" id="JAGINX010000001">
    <property type="protein sequence ID" value="MBP2318879.1"/>
    <property type="molecule type" value="Genomic_DNA"/>
</dbReference>
<proteinExistence type="inferred from homology"/>
<dbReference type="InterPro" id="IPR001930">
    <property type="entry name" value="Peptidase_M1"/>
</dbReference>
<evidence type="ECO:0000256" key="3">
    <source>
        <dbReference type="ARBA" id="ARBA00010136"/>
    </source>
</evidence>
<evidence type="ECO:0000256" key="6">
    <source>
        <dbReference type="ARBA" id="ARBA00022438"/>
    </source>
</evidence>
<evidence type="ECO:0000256" key="8">
    <source>
        <dbReference type="ARBA" id="ARBA00022723"/>
    </source>
</evidence>
<evidence type="ECO:0000256" key="4">
    <source>
        <dbReference type="ARBA" id="ARBA00012564"/>
    </source>
</evidence>
<reference evidence="18 19" key="1">
    <citation type="submission" date="2021-03" db="EMBL/GenBank/DDBJ databases">
        <title>Sequencing the genomes of 1000 actinobacteria strains.</title>
        <authorList>
            <person name="Klenk H.-P."/>
        </authorList>
    </citation>
    <scope>NUCLEOTIDE SEQUENCE [LARGE SCALE GENOMIC DNA]</scope>
    <source>
        <strain evidence="18 19">DSM 12544</strain>
    </source>
</reference>
<evidence type="ECO:0000259" key="15">
    <source>
        <dbReference type="Pfam" id="PF01433"/>
    </source>
</evidence>
<dbReference type="InterPro" id="IPR012778">
    <property type="entry name" value="Pept_M1_aminopeptidase"/>
</dbReference>
<sequence>MSAAENIRREQAQERASFITVSEYRVELDLSRQEEGTTTFGSRTTVEFCAEGDAIALAAGTWNDFIAESLQEVTLNGERLDPAELYDCTRLQLPHLKEHNVLTVEGTAFYSSTGEGLHRFTDPADGEVYLYTQFEVPDSRRVFAVFEQPDLKAHFSFSVTAPEHWRVISNSPTPAPTSAGEGLSRWDFSPTPVLSSYVTAIIAGPYRGTESTLTNSEGREIPLGVYARASLAEHLDAEDILKVTREGFAFYEKQFGVPYPFEKYDQIFVPDFNAGAMENAGAVTFLENYVFRSAVPQAMVHARAITILHELAHMWFGDLVTMRWWNDLWLNESFAEFTSTLAAAEGTEDFTEAWNAFAALEKNWAYKQDQLSSTHPVMAEIRDLDDVAVNFDGITYAKGASVLRQLVAWVGQENFMAGVRSYFEEFAWSNTELPDLMRHLTAASGRDLETWTQAWLQSPGVNTVVTEVETDDAGLITSLRLRQLPDAADGLLRPHRVGVGIYGTGEHGRLVRTGYAELDVDGALTEVTELVGSHRGELILPNDGDLGYCRIRLDEQSAAAAAARLSEIADSLPRTLLWTSFWETVRDGMMPASEFVELLIRHLHAETDSSVIRTLLRQSETAVGLYVHPEKTQQVRRRLSATLKELLETAEPESDRQLQYLKALMVHAEGEQVQFLQDLASGEAVIAGRTLSGAEADTDLRWELLTALASHGIDGAEELIAEAAEQDATANGHLARVEALAARPDAQVKAEVWEAAVVGLTRSHSEQPDADSEQPYTNSEQRRAVAGFKRVQDKELLAQYAPAFFEQVPTVWAEASKELAMTVVTALFPTWAASEETLTLAETTIDEVQEEHPSLARMLGEGRDELQRALRAQQRDS</sequence>
<evidence type="ECO:0000259" key="16">
    <source>
        <dbReference type="Pfam" id="PF11838"/>
    </source>
</evidence>
<name>A0ABS4T4I2_9MICC</name>
<comment type="caution">
    <text evidence="18">The sequence shown here is derived from an EMBL/GenBank/DDBJ whole genome shotgun (WGS) entry which is preliminary data.</text>
</comment>
<dbReference type="Pfam" id="PF11838">
    <property type="entry name" value="ERAP1_C"/>
    <property type="match status" value="1"/>
</dbReference>
<feature type="domain" description="Aminopeptidase N-like N-terminal" evidence="17">
    <location>
        <begin position="71"/>
        <end position="198"/>
    </location>
</feature>
<dbReference type="NCBIfam" id="TIGR02412">
    <property type="entry name" value="pepN_strep_liv"/>
    <property type="match status" value="1"/>
</dbReference>
<protein>
    <recommendedName>
        <fullName evidence="5">Aminopeptidase N</fullName>
        <ecNumber evidence="4">3.4.11.2</ecNumber>
    </recommendedName>
    <alternativeName>
        <fullName evidence="12">Alanine aminopeptidase</fullName>
    </alternativeName>
    <alternativeName>
        <fullName evidence="13">Lysyl aminopeptidase</fullName>
    </alternativeName>
</protein>
<organism evidence="18 19">
    <name type="scientific">Nesterenkonia lacusekhoensis</name>
    <dbReference type="NCBI Taxonomy" id="150832"/>
    <lineage>
        <taxon>Bacteria</taxon>
        <taxon>Bacillati</taxon>
        <taxon>Actinomycetota</taxon>
        <taxon>Actinomycetes</taxon>
        <taxon>Micrococcales</taxon>
        <taxon>Micrococcaceae</taxon>
        <taxon>Nesterenkonia</taxon>
    </lineage>
</organism>
<evidence type="ECO:0000256" key="12">
    <source>
        <dbReference type="ARBA" id="ARBA00029811"/>
    </source>
</evidence>
<evidence type="ECO:0000256" key="10">
    <source>
        <dbReference type="ARBA" id="ARBA00022833"/>
    </source>
</evidence>
<keyword evidence="6 18" id="KW-0031">Aminopeptidase</keyword>
<evidence type="ECO:0000256" key="2">
    <source>
        <dbReference type="ARBA" id="ARBA00001947"/>
    </source>
</evidence>
<dbReference type="EC" id="3.4.11.2" evidence="4"/>
<dbReference type="Pfam" id="PF01433">
    <property type="entry name" value="Peptidase_M1"/>
    <property type="match status" value="1"/>
</dbReference>
<dbReference type="Gene3D" id="1.10.390.10">
    <property type="entry name" value="Neutral Protease Domain 2"/>
    <property type="match status" value="1"/>
</dbReference>
<comment type="similarity">
    <text evidence="3">Belongs to the peptidase M1 family.</text>
</comment>
<feature type="region of interest" description="Disordered" evidence="14">
    <location>
        <begin position="762"/>
        <end position="781"/>
    </location>
</feature>
<evidence type="ECO:0000256" key="1">
    <source>
        <dbReference type="ARBA" id="ARBA00000098"/>
    </source>
</evidence>
<dbReference type="PRINTS" id="PR00756">
    <property type="entry name" value="ALADIPTASE"/>
</dbReference>
<feature type="domain" description="ERAP1-like C-terminal" evidence="16">
    <location>
        <begin position="538"/>
        <end position="868"/>
    </location>
</feature>
<dbReference type="SUPFAM" id="SSF55486">
    <property type="entry name" value="Metalloproteases ('zincins'), catalytic domain"/>
    <property type="match status" value="1"/>
</dbReference>
<dbReference type="RefSeq" id="WP_210049332.1">
    <property type="nucleotide sequence ID" value="NZ_JAGINX010000001.1"/>
</dbReference>
<feature type="domain" description="Peptidase M1 membrane alanine aminopeptidase" evidence="15">
    <location>
        <begin position="242"/>
        <end position="455"/>
    </location>
</feature>
<accession>A0ABS4T4I2</accession>
<dbReference type="Pfam" id="PF17900">
    <property type="entry name" value="Peptidase_M1_N"/>
    <property type="match status" value="1"/>
</dbReference>
<evidence type="ECO:0000313" key="18">
    <source>
        <dbReference type="EMBL" id="MBP2318879.1"/>
    </source>
</evidence>